<feature type="region of interest" description="Disordered" evidence="1">
    <location>
        <begin position="423"/>
        <end position="473"/>
    </location>
</feature>
<gene>
    <name evidence="2" type="ORF">Agub_g10179</name>
</gene>
<feature type="non-terminal residue" evidence="2">
    <location>
        <position position="749"/>
    </location>
</feature>
<feature type="region of interest" description="Disordered" evidence="1">
    <location>
        <begin position="265"/>
        <end position="404"/>
    </location>
</feature>
<comment type="caution">
    <text evidence="2">The sequence shown here is derived from an EMBL/GenBank/DDBJ whole genome shotgun (WGS) entry which is preliminary data.</text>
</comment>
<keyword evidence="3" id="KW-1185">Reference proteome</keyword>
<name>A0AAD3DUC3_9CHLO</name>
<feature type="compositionally biased region" description="Polar residues" evidence="1">
    <location>
        <begin position="298"/>
        <end position="313"/>
    </location>
</feature>
<feature type="compositionally biased region" description="Pro residues" evidence="1">
    <location>
        <begin position="326"/>
        <end position="337"/>
    </location>
</feature>
<sequence>MCIAFAVCPYTAAEDYAIRTTLACTNHSRRRPFQPETYGGRPKPPHIHARPIPAVGVGFGSFVQGTESGVNPSQLAARPTAEPASGAWTPRHAPKRASSSTAYERPGVLGHNANSSDGQTHVSSDTVSIPSSGASLRPTGALITRHIAATRSWHELAAITEEYGPTRALNDIHLAAALARLAKLNLNEPRPQPSIRPHASPSSSQYDQPTEQKGPKLQQHVQQQRAQQLPSTLQRQRLAELPPTGPQGQLVLPGRLQQCSTVPQLNGLQYGSPHAPPSAVTPGRITPPPPPPPPPSGQPSVALQSTSGLQSRYSPGMQPPANKSPQPTPPPPPPITPPLHNALGHGPAYLSSAAPLPSPHALPPRHAPPPPPPAGPPRSTPHATPAAAAAEPAAPPASSPWSLASSPEELFLSLLETLARRCGSAPVPSGSQAAPTASAGYSHGSGSNGTHKRGPSHGATPGRDPPWSPPQPRVLANATWAATRLLLQLWPKMRPPKAAPHRLQQQPLVASSMQRYQPTAHGMTSTQPSPSSARDTTVGSPVHMPAAAAAAATGPHASRMQPPPHERARAALWALLGRVPDVGPSLEPQHISSLLYSLAQIAERLPEVLMEEEEQTEGRGSVGQGWPSAHEGTRAGRGNVEDAGQEQVERPRVERLVRALLEASLPRLDAFGPQALSNTLYSLAVLRISPPQSWMDAWLPGAERQLLMADPQHISNMLWALARLRFQPGDGWLLAALQAAALKAPAFTT</sequence>
<protein>
    <submittedName>
        <fullName evidence="2">Uncharacterized protein</fullName>
    </submittedName>
</protein>
<feature type="region of interest" description="Disordered" evidence="1">
    <location>
        <begin position="516"/>
        <end position="540"/>
    </location>
</feature>
<organism evidence="2 3">
    <name type="scientific">Astrephomene gubernaculifera</name>
    <dbReference type="NCBI Taxonomy" id="47775"/>
    <lineage>
        <taxon>Eukaryota</taxon>
        <taxon>Viridiplantae</taxon>
        <taxon>Chlorophyta</taxon>
        <taxon>core chlorophytes</taxon>
        <taxon>Chlorophyceae</taxon>
        <taxon>CS clade</taxon>
        <taxon>Chlamydomonadales</taxon>
        <taxon>Astrephomenaceae</taxon>
        <taxon>Astrephomene</taxon>
    </lineage>
</organism>
<feature type="compositionally biased region" description="Polar residues" evidence="1">
    <location>
        <begin position="200"/>
        <end position="211"/>
    </location>
</feature>
<feature type="compositionally biased region" description="Pro residues" evidence="1">
    <location>
        <begin position="285"/>
        <end position="297"/>
    </location>
</feature>
<accession>A0AAD3DUC3</accession>
<feature type="compositionally biased region" description="Pro residues" evidence="1">
    <location>
        <begin position="463"/>
        <end position="472"/>
    </location>
</feature>
<evidence type="ECO:0000313" key="3">
    <source>
        <dbReference type="Proteomes" id="UP001054857"/>
    </source>
</evidence>
<evidence type="ECO:0000313" key="2">
    <source>
        <dbReference type="EMBL" id="GFR48299.1"/>
    </source>
</evidence>
<dbReference type="Proteomes" id="UP001054857">
    <property type="component" value="Unassembled WGS sequence"/>
</dbReference>
<feature type="compositionally biased region" description="Low complexity" evidence="1">
    <location>
        <begin position="218"/>
        <end position="228"/>
    </location>
</feature>
<proteinExistence type="predicted"/>
<feature type="compositionally biased region" description="Polar residues" evidence="1">
    <location>
        <begin position="516"/>
        <end position="539"/>
    </location>
</feature>
<feature type="compositionally biased region" description="Low complexity" evidence="1">
    <location>
        <begin position="380"/>
        <end position="392"/>
    </location>
</feature>
<evidence type="ECO:0000256" key="1">
    <source>
        <dbReference type="SAM" id="MobiDB-lite"/>
    </source>
</evidence>
<reference evidence="2 3" key="1">
    <citation type="journal article" date="2021" name="Sci. Rep.">
        <title>Genome sequencing of the multicellular alga Astrephomene provides insights into convergent evolution of germ-soma differentiation.</title>
        <authorList>
            <person name="Yamashita S."/>
            <person name="Yamamoto K."/>
            <person name="Matsuzaki R."/>
            <person name="Suzuki S."/>
            <person name="Yamaguchi H."/>
            <person name="Hirooka S."/>
            <person name="Minakuchi Y."/>
            <person name="Miyagishima S."/>
            <person name="Kawachi M."/>
            <person name="Toyoda A."/>
            <person name="Nozaki H."/>
        </authorList>
    </citation>
    <scope>NUCLEOTIDE SEQUENCE [LARGE SCALE GENOMIC DNA]</scope>
    <source>
        <strain evidence="2 3">NIES-4017</strain>
    </source>
</reference>
<feature type="compositionally biased region" description="Polar residues" evidence="1">
    <location>
        <begin position="112"/>
        <end position="134"/>
    </location>
</feature>
<dbReference type="AlphaFoldDB" id="A0AAD3DUC3"/>
<feature type="region of interest" description="Disordered" evidence="1">
    <location>
        <begin position="612"/>
        <end position="648"/>
    </location>
</feature>
<dbReference type="EMBL" id="BMAR01000023">
    <property type="protein sequence ID" value="GFR48299.1"/>
    <property type="molecule type" value="Genomic_DNA"/>
</dbReference>
<feature type="region of interest" description="Disordered" evidence="1">
    <location>
        <begin position="68"/>
        <end position="137"/>
    </location>
</feature>
<feature type="region of interest" description="Disordered" evidence="1">
    <location>
        <begin position="188"/>
        <end position="231"/>
    </location>
</feature>
<feature type="compositionally biased region" description="Pro residues" evidence="1">
    <location>
        <begin position="356"/>
        <end position="379"/>
    </location>
</feature>